<evidence type="ECO:0000256" key="8">
    <source>
        <dbReference type="ARBA" id="ARBA00069575"/>
    </source>
</evidence>
<keyword evidence="13" id="KW-1185">Reference proteome</keyword>
<dbReference type="Proteomes" id="UP000030645">
    <property type="component" value="Unassembled WGS sequence"/>
</dbReference>
<dbReference type="InterPro" id="IPR039417">
    <property type="entry name" value="Peptidase_C1A_papain-like"/>
</dbReference>
<reference evidence="13" key="1">
    <citation type="submission" date="2013-01" db="EMBL/GenBank/DDBJ databases">
        <title>Draft Genome Sequence of a Mulberry Tree, Morus notabilis C.K. Schneid.</title>
        <authorList>
            <person name="He N."/>
            <person name="Zhao S."/>
        </authorList>
    </citation>
    <scope>NUCLEOTIDE SEQUENCE</scope>
</reference>
<dbReference type="CDD" id="cd02248">
    <property type="entry name" value="Peptidase_C1A"/>
    <property type="match status" value="1"/>
</dbReference>
<dbReference type="InterPro" id="IPR013128">
    <property type="entry name" value="Peptidase_C1A"/>
</dbReference>
<dbReference type="PROSITE" id="PS00640">
    <property type="entry name" value="THIOL_PROTEASE_ASN"/>
    <property type="match status" value="1"/>
</dbReference>
<dbReference type="PROSITE" id="PS00139">
    <property type="entry name" value="THIOL_PROTEASE_CYS"/>
    <property type="match status" value="1"/>
</dbReference>
<dbReference type="OrthoDB" id="10253408at2759"/>
<dbReference type="InterPro" id="IPR000668">
    <property type="entry name" value="Peptidase_C1A_C"/>
</dbReference>
<dbReference type="InterPro" id="IPR025661">
    <property type="entry name" value="Pept_asp_AS"/>
</dbReference>
<dbReference type="EMBL" id="KE344264">
    <property type="protein sequence ID" value="EXB55748.1"/>
    <property type="molecule type" value="Genomic_DNA"/>
</dbReference>
<evidence type="ECO:0000256" key="7">
    <source>
        <dbReference type="ARBA" id="ARBA00023180"/>
    </source>
</evidence>
<evidence type="ECO:0000256" key="4">
    <source>
        <dbReference type="ARBA" id="ARBA00022801"/>
    </source>
</evidence>
<comment type="similarity">
    <text evidence="1">Belongs to the peptidase C1 family.</text>
</comment>
<evidence type="ECO:0000259" key="10">
    <source>
        <dbReference type="SMART" id="SM00645"/>
    </source>
</evidence>
<dbReference type="InterPro" id="IPR000169">
    <property type="entry name" value="Pept_cys_AS"/>
</dbReference>
<name>W9R6H3_9ROSA</name>
<dbReference type="InterPro" id="IPR038765">
    <property type="entry name" value="Papain-like_cys_pep_sf"/>
</dbReference>
<keyword evidence="2" id="KW-0645">Protease</keyword>
<protein>
    <recommendedName>
        <fullName evidence="8">Vignain</fullName>
    </recommendedName>
</protein>
<keyword evidence="3 9" id="KW-0732">Signal</keyword>
<keyword evidence="4" id="KW-0378">Hydrolase</keyword>
<sequence>MSTFLIIVLSILGIWTSQTMSRSLHKAVTLTERHEQWILRHGRSYENDAEKKKRFKIFKDNVNFIERFNKGENRTYKMSINKFADMTREEFLKKFTGWKMPDHRSINLESDVKMSFRYENVDDAPPYMDWRERGAVTPIKHQHYCGSCWAFSAAAAVEGITQIRTGKLLSLSEQEILDCAVYGNNGCRGGFVENAFSFIIQSNGITSEANYPYQGYMNYCRARSYPAFASITGYENVPASNERALLQAVSRQPVSAIIDADMIEFYAGGVIAYNCGTALNHAILIVGYGTTQDGIDYWLVKNSWGVDWGEQGYFRVLRNSGFEGGVCGIAMRPAYPTID</sequence>
<evidence type="ECO:0000259" key="11">
    <source>
        <dbReference type="SMART" id="SM00848"/>
    </source>
</evidence>
<evidence type="ECO:0000256" key="1">
    <source>
        <dbReference type="ARBA" id="ARBA00008455"/>
    </source>
</evidence>
<feature type="chain" id="PRO_5018570870" description="Vignain" evidence="9">
    <location>
        <begin position="22"/>
        <end position="339"/>
    </location>
</feature>
<organism evidence="12 13">
    <name type="scientific">Morus notabilis</name>
    <dbReference type="NCBI Taxonomy" id="981085"/>
    <lineage>
        <taxon>Eukaryota</taxon>
        <taxon>Viridiplantae</taxon>
        <taxon>Streptophyta</taxon>
        <taxon>Embryophyta</taxon>
        <taxon>Tracheophyta</taxon>
        <taxon>Spermatophyta</taxon>
        <taxon>Magnoliopsida</taxon>
        <taxon>eudicotyledons</taxon>
        <taxon>Gunneridae</taxon>
        <taxon>Pentapetalae</taxon>
        <taxon>rosids</taxon>
        <taxon>fabids</taxon>
        <taxon>Rosales</taxon>
        <taxon>Moraceae</taxon>
        <taxon>Moreae</taxon>
        <taxon>Morus</taxon>
    </lineage>
</organism>
<dbReference type="Gene3D" id="3.90.70.10">
    <property type="entry name" value="Cysteine proteinases"/>
    <property type="match status" value="1"/>
</dbReference>
<dbReference type="eggNOG" id="KOG1543">
    <property type="taxonomic scope" value="Eukaryota"/>
</dbReference>
<keyword evidence="6" id="KW-1015">Disulfide bond</keyword>
<evidence type="ECO:0000256" key="3">
    <source>
        <dbReference type="ARBA" id="ARBA00022729"/>
    </source>
</evidence>
<keyword evidence="5" id="KW-0788">Thiol protease</keyword>
<dbReference type="GO" id="GO:0006508">
    <property type="term" value="P:proteolysis"/>
    <property type="evidence" value="ECO:0007669"/>
    <property type="project" value="UniProtKB-KW"/>
</dbReference>
<evidence type="ECO:0000256" key="2">
    <source>
        <dbReference type="ARBA" id="ARBA00022670"/>
    </source>
</evidence>
<dbReference type="SUPFAM" id="SSF54001">
    <property type="entry name" value="Cysteine proteinases"/>
    <property type="match status" value="1"/>
</dbReference>
<dbReference type="PRINTS" id="PR00705">
    <property type="entry name" value="PAPAIN"/>
</dbReference>
<dbReference type="Pfam" id="PF00112">
    <property type="entry name" value="Peptidase_C1"/>
    <property type="match status" value="1"/>
</dbReference>
<dbReference type="InterPro" id="IPR013201">
    <property type="entry name" value="Prot_inhib_I29"/>
</dbReference>
<feature type="domain" description="Peptidase C1A papain C-terminal" evidence="10">
    <location>
        <begin position="124"/>
        <end position="337"/>
    </location>
</feature>
<dbReference type="FunFam" id="3.90.70.10:FF:000023">
    <property type="entry name" value="Senescence-specific cysteine protease SAG39"/>
    <property type="match status" value="1"/>
</dbReference>
<feature type="domain" description="Cathepsin propeptide inhibitor" evidence="11">
    <location>
        <begin position="34"/>
        <end position="91"/>
    </location>
</feature>
<dbReference type="SMART" id="SM00645">
    <property type="entry name" value="Pept_C1"/>
    <property type="match status" value="1"/>
</dbReference>
<feature type="signal peptide" evidence="9">
    <location>
        <begin position="1"/>
        <end position="21"/>
    </location>
</feature>
<dbReference type="InterPro" id="IPR025660">
    <property type="entry name" value="Pept_his_AS"/>
</dbReference>
<dbReference type="AlphaFoldDB" id="W9R6H3"/>
<dbReference type="PROSITE" id="PS00639">
    <property type="entry name" value="THIOL_PROTEASE_HIS"/>
    <property type="match status" value="1"/>
</dbReference>
<keyword evidence="7" id="KW-0325">Glycoprotein</keyword>
<proteinExistence type="inferred from homology"/>
<evidence type="ECO:0000313" key="12">
    <source>
        <dbReference type="EMBL" id="EXB55748.1"/>
    </source>
</evidence>
<evidence type="ECO:0000256" key="5">
    <source>
        <dbReference type="ARBA" id="ARBA00022807"/>
    </source>
</evidence>
<evidence type="ECO:0000256" key="9">
    <source>
        <dbReference type="SAM" id="SignalP"/>
    </source>
</evidence>
<evidence type="ECO:0000313" key="13">
    <source>
        <dbReference type="Proteomes" id="UP000030645"/>
    </source>
</evidence>
<dbReference type="STRING" id="981085.W9R6H3"/>
<dbReference type="GO" id="GO:0008234">
    <property type="term" value="F:cysteine-type peptidase activity"/>
    <property type="evidence" value="ECO:0007669"/>
    <property type="project" value="UniProtKB-KW"/>
</dbReference>
<gene>
    <name evidence="12" type="ORF">L484_007744</name>
</gene>
<dbReference type="Pfam" id="PF08246">
    <property type="entry name" value="Inhibitor_I29"/>
    <property type="match status" value="1"/>
</dbReference>
<dbReference type="SMART" id="SM00848">
    <property type="entry name" value="Inhibitor_I29"/>
    <property type="match status" value="1"/>
</dbReference>
<dbReference type="KEGG" id="mnt:21391136"/>
<accession>W9R6H3</accession>
<dbReference type="PANTHER" id="PTHR12411">
    <property type="entry name" value="CYSTEINE PROTEASE FAMILY C1-RELATED"/>
    <property type="match status" value="1"/>
</dbReference>
<evidence type="ECO:0000256" key="6">
    <source>
        <dbReference type="ARBA" id="ARBA00023157"/>
    </source>
</evidence>